<dbReference type="SFLD" id="SFLDF00317">
    <property type="entry name" value="thioacetal_methlytransferase"/>
    <property type="match status" value="1"/>
</dbReference>
<dbReference type="Pfam" id="PF04055">
    <property type="entry name" value="Radical_SAM"/>
    <property type="match status" value="1"/>
</dbReference>
<evidence type="ECO:0000256" key="6">
    <source>
        <dbReference type="SAM" id="MobiDB-lite"/>
    </source>
</evidence>
<evidence type="ECO:0000256" key="1">
    <source>
        <dbReference type="ARBA" id="ARBA00001966"/>
    </source>
</evidence>
<dbReference type="SFLD" id="SFLDG01082">
    <property type="entry name" value="B12-binding_domain_containing"/>
    <property type="match status" value="1"/>
</dbReference>
<dbReference type="Proteomes" id="UP000624325">
    <property type="component" value="Unassembled WGS sequence"/>
</dbReference>
<sequence length="653" mass="73551">MSEAKTSVYFLQQGIWDMPLESMPLAAGSLKATALADERIRGATDFTILNYRGGVTQTQMADDLVRKGVPDVLACSVFGWNFRTFGAIAETFKQLKPDGWVVFGGTHVANQGERIFRMFPEVDVVVNGEGEFVFADILRAYLDGNSRHDLGHITGITYRGADGVPVTTATRERINDLDVIPSAVLTGAIDLTDDQGRFRYDVALMETNRGCPYKCAFCYWGGAIGQRVRAFSRERLRQEVELYAKLQVHTICLCDANFGLLKADEDFIDDLIEIRAQYGYPRALESSWAKNKSKVFYSIVKKMTQAGLKSSFTLALQSLDENVLEKMNRKNMRVNEWDDLVGWLNQQGLECYAELIWGAPGETVESFMEGYDKLSKYVSRIAVYPMLLLPNTDYSDKKQEYGIISVRGDNDDFEYVIRHNTMSPEDNDRMQRFLFWSRVIADASVLRHSWAPLRELAGITQSQVLFSLDEWVVQTDEPGAGALRDLVAIGTATPGAAIDYLYRDPAAKRMLYRWWAEAVRPKVPAEFADFLDDVFRYDVLTQPVYHVESDPVPDGVQVVQVGSDEYYQRPAVPFNYDLAVLMAALRAGERPAITPKPILVDLYYRMGVSAFTTTTNSEEIVHFMGVPKDGLHVHEESSTSDGPYNQLLRDSNC</sequence>
<dbReference type="SUPFAM" id="SSF102114">
    <property type="entry name" value="Radical SAM enzymes"/>
    <property type="match status" value="1"/>
</dbReference>
<organism evidence="9 10">
    <name type="scientific">Asanoa iriomotensis</name>
    <dbReference type="NCBI Taxonomy" id="234613"/>
    <lineage>
        <taxon>Bacteria</taxon>
        <taxon>Bacillati</taxon>
        <taxon>Actinomycetota</taxon>
        <taxon>Actinomycetes</taxon>
        <taxon>Micromonosporales</taxon>
        <taxon>Micromonosporaceae</taxon>
        <taxon>Asanoa</taxon>
    </lineage>
</organism>
<feature type="domain" description="B12-binding" evidence="7">
    <location>
        <begin position="4"/>
        <end position="148"/>
    </location>
</feature>
<comment type="cofactor">
    <cofactor evidence="1">
        <name>[4Fe-4S] cluster</name>
        <dbReference type="ChEBI" id="CHEBI:49883"/>
    </cofactor>
</comment>
<dbReference type="PROSITE" id="PS51918">
    <property type="entry name" value="RADICAL_SAM"/>
    <property type="match status" value="1"/>
</dbReference>
<keyword evidence="5" id="KW-0411">Iron-sulfur</keyword>
<evidence type="ECO:0000259" key="8">
    <source>
        <dbReference type="PROSITE" id="PS51918"/>
    </source>
</evidence>
<dbReference type="Pfam" id="PF02310">
    <property type="entry name" value="B12-binding"/>
    <property type="match status" value="1"/>
</dbReference>
<evidence type="ECO:0000313" key="9">
    <source>
        <dbReference type="EMBL" id="GIF56412.1"/>
    </source>
</evidence>
<dbReference type="EMBL" id="BONC01000014">
    <property type="protein sequence ID" value="GIF56412.1"/>
    <property type="molecule type" value="Genomic_DNA"/>
</dbReference>
<dbReference type="SFLD" id="SFLDF00436">
    <property type="entry name" value="pactamycin_C-methyltransferase"/>
    <property type="match status" value="1"/>
</dbReference>
<keyword evidence="10" id="KW-1185">Reference proteome</keyword>
<dbReference type="SMART" id="SM00729">
    <property type="entry name" value="Elp3"/>
    <property type="match status" value="1"/>
</dbReference>
<proteinExistence type="predicted"/>
<dbReference type="InterPro" id="IPR034466">
    <property type="entry name" value="Methyltransferase_Class_B"/>
</dbReference>
<dbReference type="SFLD" id="SFLDS00029">
    <property type="entry name" value="Radical_SAM"/>
    <property type="match status" value="1"/>
</dbReference>
<keyword evidence="4" id="KW-0408">Iron</keyword>
<dbReference type="InterPro" id="IPR058240">
    <property type="entry name" value="rSAM_sf"/>
</dbReference>
<evidence type="ECO:0000256" key="4">
    <source>
        <dbReference type="ARBA" id="ARBA00023004"/>
    </source>
</evidence>
<dbReference type="InterPro" id="IPR007197">
    <property type="entry name" value="rSAM"/>
</dbReference>
<keyword evidence="3" id="KW-0479">Metal-binding</keyword>
<comment type="caution">
    <text evidence="9">The sequence shown here is derived from an EMBL/GenBank/DDBJ whole genome shotgun (WGS) entry which is preliminary data.</text>
</comment>
<evidence type="ECO:0008006" key="11">
    <source>
        <dbReference type="Google" id="ProtNLM"/>
    </source>
</evidence>
<dbReference type="PROSITE" id="PS51332">
    <property type="entry name" value="B12_BINDING"/>
    <property type="match status" value="1"/>
</dbReference>
<protein>
    <recommendedName>
        <fullName evidence="11">Radical SAM superfamily enzyme YgiQ (UPF0313 family)</fullName>
    </recommendedName>
</protein>
<dbReference type="Gene3D" id="3.40.50.280">
    <property type="entry name" value="Cobalamin-binding domain"/>
    <property type="match status" value="1"/>
</dbReference>
<gene>
    <name evidence="9" type="ORF">Air01nite_25070</name>
</gene>
<dbReference type="InterPro" id="IPR023404">
    <property type="entry name" value="rSAM_horseshoe"/>
</dbReference>
<reference evidence="9 10" key="1">
    <citation type="submission" date="2021-01" db="EMBL/GenBank/DDBJ databases">
        <title>Whole genome shotgun sequence of Asanoa iriomotensis NBRC 100142.</title>
        <authorList>
            <person name="Komaki H."/>
            <person name="Tamura T."/>
        </authorList>
    </citation>
    <scope>NUCLEOTIDE SEQUENCE [LARGE SCALE GENOMIC DNA]</scope>
    <source>
        <strain evidence="9 10">NBRC 100142</strain>
    </source>
</reference>
<dbReference type="InterPro" id="IPR051198">
    <property type="entry name" value="BchE-like"/>
</dbReference>
<dbReference type="PANTHER" id="PTHR43409:SF16">
    <property type="entry name" value="SLR0320 PROTEIN"/>
    <property type="match status" value="1"/>
</dbReference>
<dbReference type="PANTHER" id="PTHR43409">
    <property type="entry name" value="ANAEROBIC MAGNESIUM-PROTOPORPHYRIN IX MONOMETHYL ESTER CYCLASE-RELATED"/>
    <property type="match status" value="1"/>
</dbReference>
<dbReference type="InterPro" id="IPR006158">
    <property type="entry name" value="Cobalamin-bd"/>
</dbReference>
<evidence type="ECO:0000256" key="5">
    <source>
        <dbReference type="ARBA" id="ARBA00023014"/>
    </source>
</evidence>
<accession>A0ABQ4C0X4</accession>
<dbReference type="SFLD" id="SFLDG01123">
    <property type="entry name" value="methyltransferase_(Class_B)"/>
    <property type="match status" value="1"/>
</dbReference>
<evidence type="ECO:0000256" key="3">
    <source>
        <dbReference type="ARBA" id="ARBA00022723"/>
    </source>
</evidence>
<name>A0ABQ4C0X4_9ACTN</name>
<dbReference type="CDD" id="cd01335">
    <property type="entry name" value="Radical_SAM"/>
    <property type="match status" value="1"/>
</dbReference>
<dbReference type="Gene3D" id="3.80.30.20">
    <property type="entry name" value="tm_1862 like domain"/>
    <property type="match status" value="1"/>
</dbReference>
<evidence type="ECO:0000259" key="7">
    <source>
        <dbReference type="PROSITE" id="PS51332"/>
    </source>
</evidence>
<dbReference type="NCBIfam" id="NF033712">
    <property type="entry name" value="B12_rSAM_KedN5"/>
    <property type="match status" value="1"/>
</dbReference>
<feature type="region of interest" description="Disordered" evidence="6">
    <location>
        <begin position="632"/>
        <end position="653"/>
    </location>
</feature>
<keyword evidence="2" id="KW-0949">S-adenosyl-L-methionine</keyword>
<evidence type="ECO:0000313" key="10">
    <source>
        <dbReference type="Proteomes" id="UP000624325"/>
    </source>
</evidence>
<dbReference type="InterPro" id="IPR006638">
    <property type="entry name" value="Elp3/MiaA/NifB-like_rSAM"/>
</dbReference>
<dbReference type="RefSeq" id="WP_203702194.1">
    <property type="nucleotide sequence ID" value="NZ_BAAALU010000006.1"/>
</dbReference>
<evidence type="ECO:0000256" key="2">
    <source>
        <dbReference type="ARBA" id="ARBA00022691"/>
    </source>
</evidence>
<feature type="compositionally biased region" description="Polar residues" evidence="6">
    <location>
        <begin position="639"/>
        <end position="653"/>
    </location>
</feature>
<feature type="domain" description="Radical SAM core" evidence="8">
    <location>
        <begin position="197"/>
        <end position="425"/>
    </location>
</feature>